<keyword evidence="1" id="KW-0472">Membrane</keyword>
<evidence type="ECO:0000313" key="2">
    <source>
        <dbReference type="EMBL" id="NUU61137.1"/>
    </source>
</evidence>
<feature type="transmembrane region" description="Helical" evidence="1">
    <location>
        <begin position="125"/>
        <end position="149"/>
    </location>
</feature>
<dbReference type="EMBL" id="JABWCS010000206">
    <property type="protein sequence ID" value="NUU61137.1"/>
    <property type="molecule type" value="Genomic_DNA"/>
</dbReference>
<proteinExistence type="predicted"/>
<evidence type="ECO:0000256" key="1">
    <source>
        <dbReference type="SAM" id="Phobius"/>
    </source>
</evidence>
<dbReference type="Proteomes" id="UP000564806">
    <property type="component" value="Unassembled WGS sequence"/>
</dbReference>
<accession>A0A850ENM2</accession>
<dbReference type="SUPFAM" id="SSF158560">
    <property type="entry name" value="BH3980-like"/>
    <property type="match status" value="1"/>
</dbReference>
<organism evidence="2 3">
    <name type="scientific">Paenibacillus agri</name>
    <dbReference type="NCBI Taxonomy" id="2744309"/>
    <lineage>
        <taxon>Bacteria</taxon>
        <taxon>Bacillati</taxon>
        <taxon>Bacillota</taxon>
        <taxon>Bacilli</taxon>
        <taxon>Bacillales</taxon>
        <taxon>Paenibacillaceae</taxon>
        <taxon>Paenibacillus</taxon>
    </lineage>
</organism>
<dbReference type="AlphaFoldDB" id="A0A850ENM2"/>
<comment type="caution">
    <text evidence="2">The sequence shown here is derived from an EMBL/GenBank/DDBJ whole genome shotgun (WGS) entry which is preliminary data.</text>
</comment>
<name>A0A850ENM2_9BACL</name>
<reference evidence="2" key="1">
    <citation type="submission" date="2020-06" db="EMBL/GenBank/DDBJ databases">
        <title>Paenibacillus sp. nov., isolated from soil.</title>
        <authorList>
            <person name="Seo Y.L."/>
        </authorList>
    </citation>
    <scope>NUCLEOTIDE SEQUENCE [LARGE SCALE GENOMIC DNA]</scope>
    <source>
        <strain evidence="2">JW14</strain>
    </source>
</reference>
<dbReference type="RefSeq" id="WP_175371681.1">
    <property type="nucleotide sequence ID" value="NZ_JABWCS010000206.1"/>
</dbReference>
<keyword evidence="1" id="KW-0812">Transmembrane</keyword>
<sequence length="220" mass="24467">MKVKDMIKENNALREQLTPFNRSYFEDMILAMRASRVDALRTEELLLEAAKLLVQEQGKGRNAKQIFGEHPEDYFREIVESVPPAPARSKLSYYLMIPWAALTCLFGVLGAFGLLFQWTTGSSGIFSQVSLFTLIAVGIGSIVVIELFMKWMAALSDSDTPQTKGFDLKGLSIYIAIAAVVIFVGTYLDTLLPVFSISPWISLIIFAVGAIGLKVLFMKR</sequence>
<keyword evidence="3" id="KW-1185">Reference proteome</keyword>
<feature type="transmembrane region" description="Helical" evidence="1">
    <location>
        <begin position="170"/>
        <end position="188"/>
    </location>
</feature>
<evidence type="ECO:0000313" key="3">
    <source>
        <dbReference type="Proteomes" id="UP000564806"/>
    </source>
</evidence>
<protein>
    <submittedName>
        <fullName evidence="2">DUF1129 family protein</fullName>
    </submittedName>
</protein>
<dbReference type="Pfam" id="PF06570">
    <property type="entry name" value="DUF1129"/>
    <property type="match status" value="1"/>
</dbReference>
<keyword evidence="1" id="KW-1133">Transmembrane helix</keyword>
<feature type="transmembrane region" description="Helical" evidence="1">
    <location>
        <begin position="93"/>
        <end position="119"/>
    </location>
</feature>
<gene>
    <name evidence="2" type="ORF">HPT30_12340</name>
</gene>
<dbReference type="InterPro" id="IPR009214">
    <property type="entry name" value="DUF1129"/>
</dbReference>
<feature type="transmembrane region" description="Helical" evidence="1">
    <location>
        <begin position="200"/>
        <end position="217"/>
    </location>
</feature>